<evidence type="ECO:0000256" key="9">
    <source>
        <dbReference type="ARBA" id="ARBA00022500"/>
    </source>
</evidence>
<evidence type="ECO:0000256" key="3">
    <source>
        <dbReference type="ARBA" id="ARBA00004289"/>
    </source>
</evidence>
<dbReference type="InterPro" id="IPR011989">
    <property type="entry name" value="ARM-like"/>
</dbReference>
<evidence type="ECO:0000256" key="20">
    <source>
        <dbReference type="SAM" id="MobiDB-lite"/>
    </source>
</evidence>
<feature type="coiled-coil region" evidence="19">
    <location>
        <begin position="231"/>
        <end position="258"/>
    </location>
</feature>
<feature type="region of interest" description="Disordered" evidence="20">
    <location>
        <begin position="524"/>
        <end position="550"/>
    </location>
</feature>
<accession>A0ABM3CWG2</accession>
<dbReference type="Proteomes" id="UP001652741">
    <property type="component" value="Chromosome ssa14"/>
</dbReference>
<organism evidence="22 23">
    <name type="scientific">Salmo salar</name>
    <name type="common">Atlantic salmon</name>
    <dbReference type="NCBI Taxonomy" id="8030"/>
    <lineage>
        <taxon>Eukaryota</taxon>
        <taxon>Metazoa</taxon>
        <taxon>Chordata</taxon>
        <taxon>Craniata</taxon>
        <taxon>Vertebrata</taxon>
        <taxon>Euteleostomi</taxon>
        <taxon>Actinopterygii</taxon>
        <taxon>Neopterygii</taxon>
        <taxon>Teleostei</taxon>
        <taxon>Protacanthopterygii</taxon>
        <taxon>Salmoniformes</taxon>
        <taxon>Salmonidae</taxon>
        <taxon>Salmoninae</taxon>
        <taxon>Salmo</taxon>
    </lineage>
</organism>
<evidence type="ECO:0000256" key="7">
    <source>
        <dbReference type="ARBA" id="ARBA00022475"/>
    </source>
</evidence>
<proteinExistence type="inferred from homology"/>
<evidence type="ECO:0000256" key="11">
    <source>
        <dbReference type="ARBA" id="ARBA00022700"/>
    </source>
</evidence>
<dbReference type="PANTHER" id="PTHR15829:SF2">
    <property type="entry name" value="RHO FAMILY-INTERACTING CELL POLARIZATION REGULATOR 2"/>
    <property type="match status" value="1"/>
</dbReference>
<evidence type="ECO:0000256" key="8">
    <source>
        <dbReference type="ARBA" id="ARBA00022490"/>
    </source>
</evidence>
<keyword evidence="11" id="KW-0734">Signal transduction inhibitor</keyword>
<keyword evidence="7" id="KW-1003">Cell membrane</keyword>
<keyword evidence="18" id="KW-0966">Cell projection</keyword>
<evidence type="ECO:0000313" key="23">
    <source>
        <dbReference type="RefSeq" id="XP_045550883.1"/>
    </source>
</evidence>
<evidence type="ECO:0000256" key="17">
    <source>
        <dbReference type="ARBA" id="ARBA00023212"/>
    </source>
</evidence>
<feature type="region of interest" description="Disordered" evidence="20">
    <location>
        <begin position="621"/>
        <end position="652"/>
    </location>
</feature>
<feature type="compositionally biased region" description="Acidic residues" evidence="20">
    <location>
        <begin position="565"/>
        <end position="575"/>
    </location>
</feature>
<evidence type="ECO:0000256" key="19">
    <source>
        <dbReference type="SAM" id="Coils"/>
    </source>
</evidence>
<evidence type="ECO:0000256" key="13">
    <source>
        <dbReference type="ARBA" id="ARBA00022782"/>
    </source>
</evidence>
<dbReference type="SUPFAM" id="SSF48371">
    <property type="entry name" value="ARM repeat"/>
    <property type="match status" value="1"/>
</dbReference>
<keyword evidence="16" id="KW-0472">Membrane</keyword>
<dbReference type="Pfam" id="PF15903">
    <property type="entry name" value="PL48"/>
    <property type="match status" value="1"/>
</dbReference>
<evidence type="ECO:0000313" key="22">
    <source>
        <dbReference type="Proteomes" id="UP001652741"/>
    </source>
</evidence>
<keyword evidence="8" id="KW-0963">Cytoplasm</keyword>
<keyword evidence="14" id="KW-0130">Cell adhesion</keyword>
<dbReference type="GeneID" id="106570560"/>
<evidence type="ECO:0000256" key="1">
    <source>
        <dbReference type="ARBA" id="ARBA00004221"/>
    </source>
</evidence>
<keyword evidence="10" id="KW-0517">Myogenesis</keyword>
<dbReference type="PANTHER" id="PTHR15829">
    <property type="entry name" value="PROTEIN KINASE PKN/PRK1, EFFECTOR"/>
    <property type="match status" value="1"/>
</dbReference>
<evidence type="ECO:0000256" key="16">
    <source>
        <dbReference type="ARBA" id="ARBA00023136"/>
    </source>
</evidence>
<evidence type="ECO:0000256" key="12">
    <source>
        <dbReference type="ARBA" id="ARBA00022740"/>
    </source>
</evidence>
<dbReference type="Gene3D" id="1.25.10.10">
    <property type="entry name" value="Leucine-rich Repeat Variant"/>
    <property type="match status" value="1"/>
</dbReference>
<reference evidence="23" key="1">
    <citation type="submission" date="2025-08" db="UniProtKB">
        <authorList>
            <consortium name="RefSeq"/>
        </authorList>
    </citation>
    <scope>IDENTIFICATION</scope>
</reference>
<feature type="coiled-coil region" evidence="19">
    <location>
        <begin position="696"/>
        <end position="726"/>
    </location>
</feature>
<feature type="domain" description="FAM65 N-terminal" evidence="21">
    <location>
        <begin position="67"/>
        <end position="416"/>
    </location>
</feature>
<protein>
    <recommendedName>
        <fullName evidence="6">Rho family-interacting cell polarization regulator 2</fullName>
    </recommendedName>
</protein>
<dbReference type="InterPro" id="IPR026136">
    <property type="entry name" value="RIPOR3"/>
</dbReference>
<keyword evidence="15 19" id="KW-0175">Coiled coil</keyword>
<evidence type="ECO:0000256" key="5">
    <source>
        <dbReference type="ARBA" id="ARBA00005744"/>
    </source>
</evidence>
<feature type="compositionally biased region" description="Low complexity" evidence="20">
    <location>
        <begin position="578"/>
        <end position="589"/>
    </location>
</feature>
<gene>
    <name evidence="23" type="primary">LOC106570560</name>
</gene>
<comment type="similarity">
    <text evidence="5">Belongs to the RIPOR family.</text>
</comment>
<feature type="region of interest" description="Disordered" evidence="20">
    <location>
        <begin position="565"/>
        <end position="604"/>
    </location>
</feature>
<evidence type="ECO:0000256" key="10">
    <source>
        <dbReference type="ARBA" id="ARBA00022541"/>
    </source>
</evidence>
<evidence type="ECO:0000256" key="15">
    <source>
        <dbReference type="ARBA" id="ARBA00023054"/>
    </source>
</evidence>
<keyword evidence="22" id="KW-1185">Reference proteome</keyword>
<keyword evidence="17" id="KW-0206">Cytoskeleton</keyword>
<comment type="subcellular location">
    <subcellularLocation>
        <location evidence="1">Apical cell membrane</location>
    </subcellularLocation>
    <subcellularLocation>
        <location evidence="4">Cell projection</location>
        <location evidence="4">Filopodium</location>
    </subcellularLocation>
    <subcellularLocation>
        <location evidence="3">Cell projection</location>
        <location evidence="3">Stereocilium membrane</location>
    </subcellularLocation>
    <subcellularLocation>
        <location evidence="2">Cytoplasm</location>
        <location evidence="2">Cytoskeleton</location>
    </subcellularLocation>
</comment>
<keyword evidence="9" id="KW-0145">Chemotaxis</keyword>
<keyword evidence="12" id="KW-1009">Hearing</keyword>
<evidence type="ECO:0000256" key="18">
    <source>
        <dbReference type="ARBA" id="ARBA00023273"/>
    </source>
</evidence>
<feature type="region of interest" description="Disordered" evidence="20">
    <location>
        <begin position="89"/>
        <end position="126"/>
    </location>
</feature>
<evidence type="ECO:0000256" key="2">
    <source>
        <dbReference type="ARBA" id="ARBA00004245"/>
    </source>
</evidence>
<evidence type="ECO:0000256" key="4">
    <source>
        <dbReference type="ARBA" id="ARBA00004486"/>
    </source>
</evidence>
<feature type="compositionally biased region" description="Polar residues" evidence="20">
    <location>
        <begin position="524"/>
        <end position="537"/>
    </location>
</feature>
<evidence type="ECO:0000256" key="6">
    <source>
        <dbReference type="ARBA" id="ARBA00013627"/>
    </source>
</evidence>
<feature type="compositionally biased region" description="Basic residues" evidence="20">
    <location>
        <begin position="99"/>
        <end position="110"/>
    </location>
</feature>
<dbReference type="InterPro" id="IPR031780">
    <property type="entry name" value="FAM65_N"/>
</dbReference>
<keyword evidence="13" id="KW-0221">Differentiation</keyword>
<dbReference type="InterPro" id="IPR016024">
    <property type="entry name" value="ARM-type_fold"/>
</dbReference>
<name>A0ABM3CWG2_SALSA</name>
<evidence type="ECO:0000256" key="14">
    <source>
        <dbReference type="ARBA" id="ARBA00022889"/>
    </source>
</evidence>
<dbReference type="RefSeq" id="XP_045550883.1">
    <property type="nucleotide sequence ID" value="XM_045694927.1"/>
</dbReference>
<evidence type="ECO:0000259" key="21">
    <source>
        <dbReference type="Pfam" id="PF15903"/>
    </source>
</evidence>
<sequence>MAMADIGEDQDDLNEVMAMADIGEDQDDLNEVMREEMEDGIIYDGVSSRVPEIMAAGTHSPGGPNGIIRSQSFAGFSTLQERRSRCNSFMGNSAVQKKPTSKPKKPHLSGHKASSGSREPKPERVEEVYGALKQGLAEYLEVHQTGLDKLTSLMKDMKRNSRLVRQDGVLYDLDKQIKTIERYMRRLEFHMSKVDELYEAFCIQRRLREGASKMKQAFSASPSTKATRESMSEVNRRYKEYTENMSTLEGELENMLGEFHIKMKGLAGFARLCPGDQYEIFMRYGRQRWKLKGKIEVNSRQSWDGEEMVFMPLITDLINIKVTELKGLATHILVGSVICETKDLFTAMPQVVAVDVNDLGTIKLNLEVTWFPFDVEDLTLSSGNVSKATALQRRVSVYSQGTPDTPTFQDQSFFKWQPSPTQHRPCLTQHRLSPTLHRLSPTLHRLSPTQHRLSFLHGLRNSLLEKLRRSRSFGDLVSLRPRPKSSLEGYVTESTLPDDVFESGGCDNAECKRLSFTFSDTLVSSPSLAPGQSNPEITVTPPETCPQPQIPNVEVSVRIHADVVEEAEEGEEEEESRGSSGSVSTSLVSEEAESEWERAESQCNRGPVSLCSERQLSAVAPGGVFPDHAGPDRDGDEDDSSELLKPVELDTEEPGSLTRQLVRRLTSSDILPEAGVLSWAGEGSRAFLESSLEETLQSLLLRLESLGQRCRELQDLEQEVMRLEDLLKCRLPGHRSRSSSLSLMVESALESFDFLNTSDFDDDDTGDDHALQHSVFFDMEAESIGPGGQHPEARGHLSEALMEDTGVGNSVPGSPLPLTTGNENLDVAIVIHLQYCDHLIQLLSSGGSPWQRRAQLQKLSAQTQLLEELGEISTERLGSITSAADVLPGLAERPARMALWSECSGSGALFHATLDQVLKHMHHSYTGPLQERHPHTAADTVIRLVVSEMVDRSDLASSPTCHPPSALSQDVVTVFQFQSYVSEHSVEDMEEHLLQVAREAVFAEGLSGGDSERCLKELEEVSHTVLCPRQQTLRALASLLSHQDPQLSEAAAAYITSASSHTPFRSKAVDCYTQALWEAGVQTQRSACAALSCLQAVESLWAVVSLCDSADEELRHVAMETLLTFGEEGRLAYEQLDTMPREMVRLGTRRGNAVTTAF</sequence>